<dbReference type="RefSeq" id="XP_007513840.1">
    <property type="nucleotide sequence ID" value="XM_007513778.1"/>
</dbReference>
<evidence type="ECO:0000313" key="2">
    <source>
        <dbReference type="EMBL" id="CCO16365.1"/>
    </source>
</evidence>
<sequence length="389" mass="44179">MLLTNPIEEDVFERTNENEDEEKACEKERARRRLVLEESSSSYVSSEQAKVAFAFLSKSKSSSSLGRNTEEEEEKGIETIAFFSNSRVPLTVCEEILSSFKRENKKFEKIGHVKVSGVSERNDCLSDDFDDDDDFDDENTKRNETFTRTCDVYYQRETKIALVKCTYDVPVENATRWAETVLKSLFPDDDDEGRMRSRQTSPLRKAFVVTSFVSSYADDTDADENGFGDSARFAVQYVGNEAYTTYSNTKTRKNSTNKKPLSVGRAVVGAGAALFNRLNQMANDGKSAERTRTKIALLTCPDERSFSGTADDIIDVRALKNIVDVLREDFDDDENTEEKDEWSELLRSVDETALNEWARKGGRHRNRHHLQRDATNSSISFVADDNLFS</sequence>
<name>K8EV77_9CHLO</name>
<dbReference type="GeneID" id="19016510"/>
<gene>
    <name evidence="2" type="ORF">Bathy04g04840</name>
</gene>
<keyword evidence="3" id="KW-1185">Reference proteome</keyword>
<accession>K8EV77</accession>
<feature type="region of interest" description="Disordered" evidence="1">
    <location>
        <begin position="1"/>
        <end position="25"/>
    </location>
</feature>
<dbReference type="EMBL" id="FO082275">
    <property type="protein sequence ID" value="CCO16365.1"/>
    <property type="molecule type" value="Genomic_DNA"/>
</dbReference>
<dbReference type="AlphaFoldDB" id="K8EV77"/>
<reference evidence="2 3" key="1">
    <citation type="submission" date="2011-10" db="EMBL/GenBank/DDBJ databases">
        <authorList>
            <person name="Genoscope - CEA"/>
        </authorList>
    </citation>
    <scope>NUCLEOTIDE SEQUENCE [LARGE SCALE GENOMIC DNA]</scope>
    <source>
        <strain evidence="2 3">RCC 1105</strain>
    </source>
</reference>
<evidence type="ECO:0000313" key="3">
    <source>
        <dbReference type="Proteomes" id="UP000198341"/>
    </source>
</evidence>
<protein>
    <submittedName>
        <fullName evidence="2">Uncharacterized protein</fullName>
    </submittedName>
</protein>
<organism evidence="2 3">
    <name type="scientific">Bathycoccus prasinos</name>
    <dbReference type="NCBI Taxonomy" id="41875"/>
    <lineage>
        <taxon>Eukaryota</taxon>
        <taxon>Viridiplantae</taxon>
        <taxon>Chlorophyta</taxon>
        <taxon>Mamiellophyceae</taxon>
        <taxon>Mamiellales</taxon>
        <taxon>Bathycoccaceae</taxon>
        <taxon>Bathycoccus</taxon>
    </lineage>
</organism>
<evidence type="ECO:0000256" key="1">
    <source>
        <dbReference type="SAM" id="MobiDB-lite"/>
    </source>
</evidence>
<dbReference type="KEGG" id="bpg:Bathy04g04840"/>
<proteinExistence type="predicted"/>
<dbReference type="Proteomes" id="UP000198341">
    <property type="component" value="Chromosome 4"/>
</dbReference>